<organism evidence="1 2">
    <name type="scientific">Parelaphostrongylus tenuis</name>
    <name type="common">Meningeal worm</name>
    <dbReference type="NCBI Taxonomy" id="148309"/>
    <lineage>
        <taxon>Eukaryota</taxon>
        <taxon>Metazoa</taxon>
        <taxon>Ecdysozoa</taxon>
        <taxon>Nematoda</taxon>
        <taxon>Chromadorea</taxon>
        <taxon>Rhabditida</taxon>
        <taxon>Rhabditina</taxon>
        <taxon>Rhabditomorpha</taxon>
        <taxon>Strongyloidea</taxon>
        <taxon>Metastrongylidae</taxon>
        <taxon>Parelaphostrongylus</taxon>
    </lineage>
</organism>
<protein>
    <submittedName>
        <fullName evidence="1">Pfam:DUF644</fullName>
    </submittedName>
</protein>
<dbReference type="Proteomes" id="UP001196413">
    <property type="component" value="Unassembled WGS sequence"/>
</dbReference>
<proteinExistence type="predicted"/>
<sequence>MPPELKKIFDLVNFFKEGPTSRILSPRIAPVIPEKRRTKGLLSPSLFPFYKDDTEDQIMPIPKARVLEDVGFDDKDREKMLAMIMEVTNARDTVDKAMEVLENLNSLGLGEKILSATEKSICARFAQHRRNRSTTGAPM</sequence>
<gene>
    <name evidence="1" type="primary">MLTN-10</name>
    <name evidence="1" type="ORF">KIN20_025207</name>
</gene>
<name>A0AAD5MY43_PARTN</name>
<keyword evidence="2" id="KW-1185">Reference proteome</keyword>
<comment type="caution">
    <text evidence="1">The sequence shown here is derived from an EMBL/GenBank/DDBJ whole genome shotgun (WGS) entry which is preliminary data.</text>
</comment>
<dbReference type="EMBL" id="JAHQIW010005127">
    <property type="protein sequence ID" value="KAJ1365003.1"/>
    <property type="molecule type" value="Genomic_DNA"/>
</dbReference>
<dbReference type="InterPro" id="IPR006954">
    <property type="entry name" value="Mlt-10-like"/>
</dbReference>
<evidence type="ECO:0000313" key="2">
    <source>
        <dbReference type="Proteomes" id="UP001196413"/>
    </source>
</evidence>
<evidence type="ECO:0000313" key="1">
    <source>
        <dbReference type="EMBL" id="KAJ1365003.1"/>
    </source>
</evidence>
<dbReference type="PANTHER" id="PTHR21523:SF46">
    <property type="entry name" value="MLT-TEN (MLT-10) RELATED"/>
    <property type="match status" value="1"/>
</dbReference>
<reference evidence="1" key="1">
    <citation type="submission" date="2021-06" db="EMBL/GenBank/DDBJ databases">
        <title>Parelaphostrongylus tenuis whole genome reference sequence.</title>
        <authorList>
            <person name="Garwood T.J."/>
            <person name="Larsen P.A."/>
            <person name="Fountain-Jones N.M."/>
            <person name="Garbe J.R."/>
            <person name="Macchietto M.G."/>
            <person name="Kania S.A."/>
            <person name="Gerhold R.W."/>
            <person name="Richards J.E."/>
            <person name="Wolf T.M."/>
        </authorList>
    </citation>
    <scope>NUCLEOTIDE SEQUENCE</scope>
    <source>
        <strain evidence="1">MNPRO001-30</strain>
        <tissue evidence="1">Meninges</tissue>
    </source>
</reference>
<accession>A0AAD5MY43</accession>
<dbReference type="AlphaFoldDB" id="A0AAD5MY43"/>
<dbReference type="Pfam" id="PF04870">
    <property type="entry name" value="Moulting_cycle"/>
    <property type="match status" value="1"/>
</dbReference>
<dbReference type="PANTHER" id="PTHR21523">
    <property type="match status" value="1"/>
</dbReference>